<sequence length="314" mass="34767">MGCREQVRPVDSARFYLSRHEFPICVSLLSGRFPPRGCPVAVDKVYAVADDVVDGAAGAFAHQKCVGRRVGDGGGFEEGVGAHGAQRIEGRAFVRRGALRQKNVHEIKAHKFIARFFKQPTFCSHCKDFLWGLNKQGFQCQVCTLVVHKRCHEFVNFICPGADKGADTDDPRSQHKWKVNTYASPTFCDHCGSLLYGLIHQGMKCQSCDTNVHHRCVRNVPNMCGTDHTEKRGRIYLTITIDSALQMNIHGNSIRAVLDRASLSLPPRLSFASHFVPSNSGFTQLLASRVERAGGDDSTVSTPKHTQMIRLSTV</sequence>
<dbReference type="GO" id="GO:0004674">
    <property type="term" value="F:protein serine/threonine kinase activity"/>
    <property type="evidence" value="ECO:0007669"/>
    <property type="project" value="UniProtKB-KW"/>
</dbReference>
<dbReference type="FunFam" id="3.30.60.20:FF:000006">
    <property type="entry name" value="Protein kinase C"/>
    <property type="match status" value="1"/>
</dbReference>
<evidence type="ECO:0000256" key="2">
    <source>
        <dbReference type="ARBA" id="ARBA00022833"/>
    </source>
</evidence>
<reference evidence="5" key="1">
    <citation type="submission" date="2022-11" db="UniProtKB">
        <authorList>
            <consortium name="WormBaseParasite"/>
        </authorList>
    </citation>
    <scope>IDENTIFICATION</scope>
</reference>
<dbReference type="Pfam" id="PF00130">
    <property type="entry name" value="C1_1"/>
    <property type="match status" value="2"/>
</dbReference>
<dbReference type="InterPro" id="IPR046349">
    <property type="entry name" value="C1-like_sf"/>
</dbReference>
<dbReference type="GO" id="GO:0007200">
    <property type="term" value="P:phospholipase C-activating G protein-coupled receptor signaling pathway"/>
    <property type="evidence" value="ECO:0007669"/>
    <property type="project" value="TreeGrafter"/>
</dbReference>
<dbReference type="SUPFAM" id="SSF57889">
    <property type="entry name" value="Cysteine-rich domain"/>
    <property type="match status" value="2"/>
</dbReference>
<evidence type="ECO:0000313" key="4">
    <source>
        <dbReference type="Proteomes" id="UP000887566"/>
    </source>
</evidence>
<dbReference type="CDD" id="cd20833">
    <property type="entry name" value="C1_cPKC_rpt1"/>
    <property type="match status" value="1"/>
</dbReference>
<dbReference type="InterPro" id="IPR002219">
    <property type="entry name" value="PKC_DAG/PE"/>
</dbReference>
<keyword evidence="2" id="KW-0862">Zinc</keyword>
<dbReference type="GO" id="GO:0008270">
    <property type="term" value="F:zinc ion binding"/>
    <property type="evidence" value="ECO:0007669"/>
    <property type="project" value="UniProtKB-KW"/>
</dbReference>
<dbReference type="WBParaSite" id="PSAMB.scaffold1159size35116.g11394.t1">
    <property type="protein sequence ID" value="PSAMB.scaffold1159size35116.g11394.t1"/>
    <property type="gene ID" value="PSAMB.scaffold1159size35116.g11394"/>
</dbReference>
<feature type="domain" description="Phorbol-ester/DAG-type" evidence="3">
    <location>
        <begin position="109"/>
        <end position="159"/>
    </location>
</feature>
<dbReference type="GO" id="GO:0035556">
    <property type="term" value="P:intracellular signal transduction"/>
    <property type="evidence" value="ECO:0007669"/>
    <property type="project" value="TreeGrafter"/>
</dbReference>
<dbReference type="Gene3D" id="3.30.60.20">
    <property type="match status" value="2"/>
</dbReference>
<dbReference type="PANTHER" id="PTHR22968:SF14">
    <property type="entry name" value="PROTEIN KINASE C"/>
    <property type="match status" value="1"/>
</dbReference>
<organism evidence="4 5">
    <name type="scientific">Plectus sambesii</name>
    <dbReference type="NCBI Taxonomy" id="2011161"/>
    <lineage>
        <taxon>Eukaryota</taxon>
        <taxon>Metazoa</taxon>
        <taxon>Ecdysozoa</taxon>
        <taxon>Nematoda</taxon>
        <taxon>Chromadorea</taxon>
        <taxon>Plectida</taxon>
        <taxon>Plectina</taxon>
        <taxon>Plectoidea</taxon>
        <taxon>Plectidae</taxon>
        <taxon>Plectus</taxon>
    </lineage>
</organism>
<protein>
    <submittedName>
        <fullName evidence="5">Phorbol-ester/DAG-type domain-containing protein</fullName>
    </submittedName>
</protein>
<dbReference type="GO" id="GO:0016020">
    <property type="term" value="C:membrane"/>
    <property type="evidence" value="ECO:0007669"/>
    <property type="project" value="UniProtKB-SubCell"/>
</dbReference>
<keyword evidence="4" id="KW-1185">Reference proteome</keyword>
<dbReference type="PROSITE" id="PS50081">
    <property type="entry name" value="ZF_DAG_PE_2"/>
    <property type="match status" value="2"/>
</dbReference>
<proteinExistence type="predicted"/>
<dbReference type="GO" id="GO:0005829">
    <property type="term" value="C:cytosol"/>
    <property type="evidence" value="ECO:0007669"/>
    <property type="project" value="TreeGrafter"/>
</dbReference>
<dbReference type="PANTHER" id="PTHR22968">
    <property type="entry name" value="PROTEIN KINASE C, MU"/>
    <property type="match status" value="1"/>
</dbReference>
<feature type="domain" description="Phorbol-ester/DAG-type" evidence="3">
    <location>
        <begin position="174"/>
        <end position="224"/>
    </location>
</feature>
<dbReference type="PRINTS" id="PR00008">
    <property type="entry name" value="DAGPEDOMAIN"/>
</dbReference>
<evidence type="ECO:0000313" key="5">
    <source>
        <dbReference type="WBParaSite" id="PSAMB.scaffold1159size35116.g11394.t1"/>
    </source>
</evidence>
<dbReference type="CDD" id="cd20836">
    <property type="entry name" value="C1_cPKC_rpt2"/>
    <property type="match status" value="1"/>
</dbReference>
<accession>A0A914UPX8</accession>
<dbReference type="PROSITE" id="PS00479">
    <property type="entry name" value="ZF_DAG_PE_1"/>
    <property type="match status" value="2"/>
</dbReference>
<name>A0A914UPX8_9BILA</name>
<keyword evidence="1" id="KW-0479">Metal-binding</keyword>
<dbReference type="InterPro" id="IPR020454">
    <property type="entry name" value="DAG/PE-bd"/>
</dbReference>
<dbReference type="FunFam" id="3.30.60.20:FF:000031">
    <property type="entry name" value="Protein kinase C alpha"/>
    <property type="match status" value="1"/>
</dbReference>
<evidence type="ECO:0000256" key="1">
    <source>
        <dbReference type="ARBA" id="ARBA00022723"/>
    </source>
</evidence>
<dbReference type="SMART" id="SM00109">
    <property type="entry name" value="C1"/>
    <property type="match status" value="2"/>
</dbReference>
<evidence type="ECO:0000259" key="3">
    <source>
        <dbReference type="PROSITE" id="PS50081"/>
    </source>
</evidence>
<dbReference type="Proteomes" id="UP000887566">
    <property type="component" value="Unplaced"/>
</dbReference>
<dbReference type="AlphaFoldDB" id="A0A914UPX8"/>